<feature type="compositionally biased region" description="Low complexity" evidence="1">
    <location>
        <begin position="406"/>
        <end position="416"/>
    </location>
</feature>
<dbReference type="InterPro" id="IPR026133">
    <property type="entry name" value="Tastin"/>
</dbReference>
<organism evidence="2 3">
    <name type="scientific">Apteryx mantelli</name>
    <name type="common">North Island brown kiwi</name>
    <dbReference type="NCBI Taxonomy" id="2696672"/>
    <lineage>
        <taxon>Eukaryota</taxon>
        <taxon>Metazoa</taxon>
        <taxon>Chordata</taxon>
        <taxon>Craniata</taxon>
        <taxon>Vertebrata</taxon>
        <taxon>Euteleostomi</taxon>
        <taxon>Archelosauria</taxon>
        <taxon>Archosauria</taxon>
        <taxon>Dinosauria</taxon>
        <taxon>Saurischia</taxon>
        <taxon>Theropoda</taxon>
        <taxon>Coelurosauria</taxon>
        <taxon>Aves</taxon>
        <taxon>Palaeognathae</taxon>
        <taxon>Apterygiformes</taxon>
        <taxon>Apterygidae</taxon>
        <taxon>Apteryx</taxon>
    </lineage>
</organism>
<name>A0ABM4FYQ1_9AVES</name>
<feature type="region of interest" description="Disordered" evidence="1">
    <location>
        <begin position="134"/>
        <end position="329"/>
    </location>
</feature>
<sequence>MAEAQQAPGPPSGKENRPPGPRGCSRLPVLARGHRGPPGPPAAAATSPPGTATKAAGSGGGLAQRVPLQPLALRPPQPQGTSSTCSARPAEGGPAGAAKADGDSVPELAAALAGLGLGQAAVGPAGALGLARRVPLRGTPGCPPSAERRASVLGGPAGTPLLESSPTARRPTGAETPAAAGTADARFRSPFGSARRVPVTRVERLQLRSQRPPLFRTPCARRPPAGAQQTPGARWGLALSPQASPDTKPCAAERAGPAQDTTVVRLFVGDEGRRDPEATAEEGDRGGSVAVPVPPAPGGDRQGCGAPAAPPAPGSGGAAAAPSPLAVPPSRVAALRQRLGSLQAAPQRFHEACLDDECAFYTSRPPRRPPRPPRCPEPVGQLLQAQDAKHFIPIGHPGAGGDGGDDSPPASLGRPG</sequence>
<dbReference type="PANTHER" id="PTHR15289">
    <property type="entry name" value="TASTIN"/>
    <property type="match status" value="1"/>
</dbReference>
<gene>
    <name evidence="3" type="primary">TROAP</name>
</gene>
<keyword evidence="2" id="KW-1185">Reference proteome</keyword>
<dbReference type="PANTHER" id="PTHR15289:SF3">
    <property type="entry name" value="TASTIN"/>
    <property type="match status" value="1"/>
</dbReference>
<feature type="compositionally biased region" description="Low complexity" evidence="1">
    <location>
        <begin position="318"/>
        <end position="329"/>
    </location>
</feature>
<feature type="compositionally biased region" description="Low complexity" evidence="1">
    <location>
        <begin position="166"/>
        <end position="184"/>
    </location>
</feature>
<evidence type="ECO:0000313" key="2">
    <source>
        <dbReference type="Proteomes" id="UP001652627"/>
    </source>
</evidence>
<evidence type="ECO:0000256" key="1">
    <source>
        <dbReference type="SAM" id="MobiDB-lite"/>
    </source>
</evidence>
<dbReference type="Proteomes" id="UP001652627">
    <property type="component" value="Chromosome 33"/>
</dbReference>
<feature type="compositionally biased region" description="Low complexity" evidence="1">
    <location>
        <begin position="42"/>
        <end position="56"/>
    </location>
</feature>
<feature type="compositionally biased region" description="Low complexity" evidence="1">
    <location>
        <begin position="87"/>
        <end position="99"/>
    </location>
</feature>
<protein>
    <submittedName>
        <fullName evidence="3">Tastin</fullName>
    </submittedName>
</protein>
<reference evidence="3" key="1">
    <citation type="submission" date="2025-08" db="UniProtKB">
        <authorList>
            <consortium name="RefSeq"/>
        </authorList>
    </citation>
    <scope>IDENTIFICATION</scope>
    <source>
        <tissue evidence="3">Blood</tissue>
    </source>
</reference>
<dbReference type="RefSeq" id="XP_067170066.1">
    <property type="nucleotide sequence ID" value="XM_067313965.1"/>
</dbReference>
<feature type="compositionally biased region" description="Basic and acidic residues" evidence="1">
    <location>
        <begin position="268"/>
        <end position="285"/>
    </location>
</feature>
<dbReference type="GeneID" id="136994817"/>
<evidence type="ECO:0000313" key="3">
    <source>
        <dbReference type="RefSeq" id="XP_067170066.1"/>
    </source>
</evidence>
<feature type="region of interest" description="Disordered" evidence="1">
    <location>
        <begin position="1"/>
        <end position="102"/>
    </location>
</feature>
<feature type="region of interest" description="Disordered" evidence="1">
    <location>
        <begin position="392"/>
        <end position="416"/>
    </location>
</feature>
<accession>A0ABM4FYQ1</accession>
<proteinExistence type="predicted"/>